<dbReference type="SUPFAM" id="SSF55729">
    <property type="entry name" value="Acyl-CoA N-acyltransferases (Nat)"/>
    <property type="match status" value="1"/>
</dbReference>
<dbReference type="GO" id="GO:0016747">
    <property type="term" value="F:acyltransferase activity, transferring groups other than amino-acyl groups"/>
    <property type="evidence" value="ECO:0007669"/>
    <property type="project" value="InterPro"/>
</dbReference>
<feature type="domain" description="N-acetyltransferase" evidence="1">
    <location>
        <begin position="1"/>
        <end position="114"/>
    </location>
</feature>
<dbReference type="EMBL" id="VTEG01000003">
    <property type="protein sequence ID" value="TYS00255.1"/>
    <property type="molecule type" value="Genomic_DNA"/>
</dbReference>
<keyword evidence="2" id="KW-0808">Transferase</keyword>
<accession>A0A5D4MEH8</accession>
<evidence type="ECO:0000313" key="2">
    <source>
        <dbReference type="EMBL" id="TYS00255.1"/>
    </source>
</evidence>
<organism evidence="2 3">
    <name type="scientific">Rossellomorea vietnamensis</name>
    <dbReference type="NCBI Taxonomy" id="218284"/>
    <lineage>
        <taxon>Bacteria</taxon>
        <taxon>Bacillati</taxon>
        <taxon>Bacillota</taxon>
        <taxon>Bacilli</taxon>
        <taxon>Bacillales</taxon>
        <taxon>Bacillaceae</taxon>
        <taxon>Rossellomorea</taxon>
    </lineage>
</organism>
<dbReference type="InterPro" id="IPR016181">
    <property type="entry name" value="Acyl_CoA_acyltransferase"/>
</dbReference>
<evidence type="ECO:0000259" key="1">
    <source>
        <dbReference type="PROSITE" id="PS51186"/>
    </source>
</evidence>
<gene>
    <name evidence="2" type="ORF">FZC84_06845</name>
</gene>
<comment type="caution">
    <text evidence="2">The sequence shown here is derived from an EMBL/GenBank/DDBJ whole genome shotgun (WGS) entry which is preliminary data.</text>
</comment>
<dbReference type="Gene3D" id="3.40.630.30">
    <property type="match status" value="1"/>
</dbReference>
<dbReference type="AlphaFoldDB" id="A0A5D4MEH8"/>
<dbReference type="Proteomes" id="UP000325182">
    <property type="component" value="Unassembled WGS sequence"/>
</dbReference>
<reference evidence="2 3" key="1">
    <citation type="submission" date="2019-08" db="EMBL/GenBank/DDBJ databases">
        <title>Bacillus genomes from the desert of Cuatro Cienegas, Coahuila.</title>
        <authorList>
            <person name="Olmedo-Alvarez G."/>
        </authorList>
    </citation>
    <scope>NUCLEOTIDE SEQUENCE [LARGE SCALE GENOMIC DNA]</scope>
    <source>
        <strain evidence="2 3">CH128b_4D</strain>
    </source>
</reference>
<dbReference type="PROSITE" id="PS51186">
    <property type="entry name" value="GNAT"/>
    <property type="match status" value="1"/>
</dbReference>
<name>A0A5D4MEH8_9BACI</name>
<proteinExistence type="predicted"/>
<sequence length="115" mass="13490">MEWLQRFIKIFPGGFLMVEKGNETIGQIELSIREQDLRSIGYVHLYYLTHGYRHKGLGKNVHEYSLRFFARYNVSEYQLRVSPTNVAALKFYREIGMQESGPEMNGKVLKMRGII</sequence>
<dbReference type="InterPro" id="IPR000182">
    <property type="entry name" value="GNAT_dom"/>
</dbReference>
<evidence type="ECO:0000313" key="3">
    <source>
        <dbReference type="Proteomes" id="UP000325182"/>
    </source>
</evidence>
<dbReference type="Pfam" id="PF00583">
    <property type="entry name" value="Acetyltransf_1"/>
    <property type="match status" value="1"/>
</dbReference>
<protein>
    <submittedName>
        <fullName evidence="2">GNAT family N-acetyltransferase</fullName>
    </submittedName>
</protein>